<feature type="region of interest" description="Disordered" evidence="2">
    <location>
        <begin position="162"/>
        <end position="233"/>
    </location>
</feature>
<feature type="compositionally biased region" description="Basic and acidic residues" evidence="2">
    <location>
        <begin position="202"/>
        <end position="233"/>
    </location>
</feature>
<dbReference type="AlphaFoldDB" id="A0A5C4JJ55"/>
<evidence type="ECO:0000256" key="1">
    <source>
        <dbReference type="ARBA" id="ARBA00008791"/>
    </source>
</evidence>
<dbReference type="InterPro" id="IPR006016">
    <property type="entry name" value="UspA"/>
</dbReference>
<sequence>MPSVSVHTRIEMRTMTGFPSPCRIVVGVDGSPASLRALRWAAAEAALRHAELVAVRSWRARRELVASYAVADHRPSPERERERTRRALAADVRAVLGSDPAVRVRQELAYGEPARALLDHAAAADLLVLGGHRDDSALTPVIGPVRTACLRRSACVVVVPPGTGHGTVPDGRRERPAGEGRTASAPVTLAPAADTGVAGPWRYERRDGQAAEPDTRRVPWPDEHGEGREDRLH</sequence>
<dbReference type="InterPro" id="IPR014729">
    <property type="entry name" value="Rossmann-like_a/b/a_fold"/>
</dbReference>
<comment type="caution">
    <text evidence="4">The sequence shown here is derived from an EMBL/GenBank/DDBJ whole genome shotgun (WGS) entry which is preliminary data.</text>
</comment>
<evidence type="ECO:0000313" key="5">
    <source>
        <dbReference type="Proteomes" id="UP000309174"/>
    </source>
</evidence>
<feature type="domain" description="UspA" evidence="3">
    <location>
        <begin position="23"/>
        <end position="159"/>
    </location>
</feature>
<dbReference type="PANTHER" id="PTHR46553">
    <property type="entry name" value="ADENINE NUCLEOTIDE ALPHA HYDROLASES-LIKE SUPERFAMILY PROTEIN"/>
    <property type="match status" value="1"/>
</dbReference>
<keyword evidence="5" id="KW-1185">Reference proteome</keyword>
<dbReference type="Proteomes" id="UP000309174">
    <property type="component" value="Unassembled WGS sequence"/>
</dbReference>
<dbReference type="PANTHER" id="PTHR46553:SF3">
    <property type="entry name" value="ADENINE NUCLEOTIDE ALPHA HYDROLASES-LIKE SUPERFAMILY PROTEIN"/>
    <property type="match status" value="1"/>
</dbReference>
<dbReference type="PRINTS" id="PR01438">
    <property type="entry name" value="UNVRSLSTRESS"/>
</dbReference>
<gene>
    <name evidence="4" type="ORF">ETD83_02855</name>
</gene>
<dbReference type="SUPFAM" id="SSF52402">
    <property type="entry name" value="Adenine nucleotide alpha hydrolases-like"/>
    <property type="match status" value="1"/>
</dbReference>
<dbReference type="Gene3D" id="3.40.50.620">
    <property type="entry name" value="HUPs"/>
    <property type="match status" value="1"/>
</dbReference>
<protein>
    <recommendedName>
        <fullName evidence="3">UspA domain-containing protein</fullName>
    </recommendedName>
</protein>
<dbReference type="InterPro" id="IPR006015">
    <property type="entry name" value="Universal_stress_UspA"/>
</dbReference>
<evidence type="ECO:0000259" key="3">
    <source>
        <dbReference type="Pfam" id="PF00582"/>
    </source>
</evidence>
<comment type="similarity">
    <text evidence="1">Belongs to the universal stress protein A family.</text>
</comment>
<reference evidence="4 5" key="1">
    <citation type="submission" date="2019-05" db="EMBL/GenBank/DDBJ databases">
        <title>Draft genome sequence of Actinomadura sp. 14C53.</title>
        <authorList>
            <person name="Saricaoglu S."/>
            <person name="Isik K."/>
        </authorList>
    </citation>
    <scope>NUCLEOTIDE SEQUENCE [LARGE SCALE GENOMIC DNA]</scope>
    <source>
        <strain evidence="4 5">14C53</strain>
    </source>
</reference>
<accession>A0A5C4JJ55</accession>
<organism evidence="4 5">
    <name type="scientific">Actinomadura soli</name>
    <dbReference type="NCBI Taxonomy" id="2508997"/>
    <lineage>
        <taxon>Bacteria</taxon>
        <taxon>Bacillati</taxon>
        <taxon>Actinomycetota</taxon>
        <taxon>Actinomycetes</taxon>
        <taxon>Streptosporangiales</taxon>
        <taxon>Thermomonosporaceae</taxon>
        <taxon>Actinomadura</taxon>
    </lineage>
</organism>
<dbReference type="OrthoDB" id="3483824at2"/>
<evidence type="ECO:0000256" key="2">
    <source>
        <dbReference type="SAM" id="MobiDB-lite"/>
    </source>
</evidence>
<proteinExistence type="inferred from homology"/>
<dbReference type="EMBL" id="VCKW01000008">
    <property type="protein sequence ID" value="TMR06840.1"/>
    <property type="molecule type" value="Genomic_DNA"/>
</dbReference>
<dbReference type="Pfam" id="PF00582">
    <property type="entry name" value="Usp"/>
    <property type="match status" value="1"/>
</dbReference>
<evidence type="ECO:0000313" key="4">
    <source>
        <dbReference type="EMBL" id="TMR06840.1"/>
    </source>
</evidence>
<name>A0A5C4JJ55_9ACTN</name>